<keyword evidence="1" id="KW-1133">Transmembrane helix</keyword>
<feature type="transmembrane region" description="Helical" evidence="1">
    <location>
        <begin position="12"/>
        <end position="33"/>
    </location>
</feature>
<organism evidence="2 3">
    <name type="scientific">Parascaris univalens</name>
    <name type="common">Nematode worm</name>
    <dbReference type="NCBI Taxonomy" id="6257"/>
    <lineage>
        <taxon>Eukaryota</taxon>
        <taxon>Metazoa</taxon>
        <taxon>Ecdysozoa</taxon>
        <taxon>Nematoda</taxon>
        <taxon>Chromadorea</taxon>
        <taxon>Rhabditida</taxon>
        <taxon>Spirurina</taxon>
        <taxon>Ascaridomorpha</taxon>
        <taxon>Ascaridoidea</taxon>
        <taxon>Ascarididae</taxon>
        <taxon>Parascaris</taxon>
    </lineage>
</organism>
<dbReference type="AlphaFoldDB" id="A0A915A9B6"/>
<sequence>MRALRKSSTLFTEQIVVVAFSLKLFHLFGFRLLKLLVNDD</sequence>
<protein>
    <submittedName>
        <fullName evidence="3">Uncharacterized protein</fullName>
    </submittedName>
</protein>
<keyword evidence="2" id="KW-1185">Reference proteome</keyword>
<proteinExistence type="predicted"/>
<name>A0A915A9B6_PARUN</name>
<accession>A0A915A9B6</accession>
<dbReference type="WBParaSite" id="PgR002_g194_t01">
    <property type="protein sequence ID" value="PgR002_g194_t01"/>
    <property type="gene ID" value="PgR002_g194"/>
</dbReference>
<keyword evidence="1" id="KW-0472">Membrane</keyword>
<dbReference type="Proteomes" id="UP000887569">
    <property type="component" value="Unplaced"/>
</dbReference>
<evidence type="ECO:0000313" key="3">
    <source>
        <dbReference type="WBParaSite" id="PgR002_g194_t01"/>
    </source>
</evidence>
<reference evidence="3" key="1">
    <citation type="submission" date="2022-11" db="UniProtKB">
        <authorList>
            <consortium name="WormBaseParasite"/>
        </authorList>
    </citation>
    <scope>IDENTIFICATION</scope>
</reference>
<evidence type="ECO:0000313" key="2">
    <source>
        <dbReference type="Proteomes" id="UP000887569"/>
    </source>
</evidence>
<keyword evidence="1" id="KW-0812">Transmembrane</keyword>
<evidence type="ECO:0000256" key="1">
    <source>
        <dbReference type="SAM" id="Phobius"/>
    </source>
</evidence>